<proteinExistence type="predicted"/>
<dbReference type="Gene3D" id="1.20.1280.50">
    <property type="match status" value="1"/>
</dbReference>
<accession>A0A267EJZ8</accession>
<dbReference type="AlphaFoldDB" id="A0A267EJZ8"/>
<dbReference type="Proteomes" id="UP000215902">
    <property type="component" value="Unassembled WGS sequence"/>
</dbReference>
<protein>
    <recommendedName>
        <fullName evidence="2">F-box domain-containing protein</fullName>
    </recommendedName>
</protein>
<feature type="compositionally biased region" description="Polar residues" evidence="1">
    <location>
        <begin position="338"/>
        <end position="350"/>
    </location>
</feature>
<feature type="compositionally biased region" description="Low complexity" evidence="1">
    <location>
        <begin position="219"/>
        <end position="236"/>
    </location>
</feature>
<feature type="compositionally biased region" description="Polar residues" evidence="1">
    <location>
        <begin position="492"/>
        <end position="508"/>
    </location>
</feature>
<dbReference type="InterPro" id="IPR001810">
    <property type="entry name" value="F-box_dom"/>
</dbReference>
<dbReference type="EMBL" id="NIVC01002050">
    <property type="protein sequence ID" value="PAA61294.1"/>
    <property type="molecule type" value="Genomic_DNA"/>
</dbReference>
<evidence type="ECO:0000313" key="4">
    <source>
        <dbReference type="Proteomes" id="UP000215902"/>
    </source>
</evidence>
<gene>
    <name evidence="3" type="ORF">BOX15_Mlig002900g1</name>
</gene>
<name>A0A267EJZ8_9PLAT</name>
<reference evidence="3 4" key="1">
    <citation type="submission" date="2017-06" db="EMBL/GenBank/DDBJ databases">
        <title>A platform for efficient transgenesis in Macrostomum lignano, a flatworm model organism for stem cell research.</title>
        <authorList>
            <person name="Berezikov E."/>
        </authorList>
    </citation>
    <scope>NUCLEOTIDE SEQUENCE [LARGE SCALE GENOMIC DNA]</scope>
    <source>
        <strain evidence="3">DV1</strain>
        <tissue evidence="3">Whole organism</tissue>
    </source>
</reference>
<dbReference type="SUPFAM" id="SSF81383">
    <property type="entry name" value="F-box domain"/>
    <property type="match status" value="1"/>
</dbReference>
<dbReference type="InterPro" id="IPR036047">
    <property type="entry name" value="F-box-like_dom_sf"/>
</dbReference>
<keyword evidence="4" id="KW-1185">Reference proteome</keyword>
<feature type="region of interest" description="Disordered" evidence="1">
    <location>
        <begin position="179"/>
        <end position="241"/>
    </location>
</feature>
<feature type="region of interest" description="Disordered" evidence="1">
    <location>
        <begin position="54"/>
        <end position="102"/>
    </location>
</feature>
<feature type="compositionally biased region" description="Low complexity" evidence="1">
    <location>
        <begin position="1"/>
        <end position="19"/>
    </location>
</feature>
<evidence type="ECO:0000313" key="3">
    <source>
        <dbReference type="EMBL" id="PAA61294.1"/>
    </source>
</evidence>
<feature type="compositionally biased region" description="Polar residues" evidence="1">
    <location>
        <begin position="396"/>
        <end position="410"/>
    </location>
</feature>
<comment type="caution">
    <text evidence="3">The sequence shown here is derived from an EMBL/GenBank/DDBJ whole genome shotgun (WGS) entry which is preliminary data.</text>
</comment>
<feature type="region of interest" description="Disordered" evidence="1">
    <location>
        <begin position="338"/>
        <end position="424"/>
    </location>
</feature>
<sequence length="905" mass="97207">MQLNESNASADPPSLSSPDKCSGVTAPVQLVAAASSKPNLSGYNPPARQISVKILPKSTSQSAIDNSEQNSGPSKLTPPSPGATALESGRKPTSEQPPKPVLKVTCQPMPTPIIQPKVQSAPVFKVTSQPISVTAPQQQPAKPIFKVARQSLSIVNPQQQPQRQQSTTPIIKLNCQPMTVSQMRQPQPQQQATQSGNPSKLPDAPPSFGKPSQKRQSRKQQVLGQQQSQPQAGQRSSKTDSAIMWKRLSASEMLKKQQQLKQQNSNELFPPGPCSHICSAAAPAHSVSDSGATSKPCGPQCFPSGALPSTECKHCYLLFHRRCIKSNDAKRQGLCNSCLQKQPSPANSNSTRKRSHNSSENEKHGGTETKEDTESCSSASASADFEQTPASKKAKTSLNTPPASSSTRPQVSGDLTEPAQTAAKKPLQISLVRAVSKVDGKKPADAASPELAGYGNKANYFSQVGLTSGPKLSISSDSGKQKEQQQIYKIQLNSNGSKRTSTNKTSIPEANLEQESDADKEADSATPLTQKRKPEVQMAPAEAPRQKPSTRTVKVQARCRFRLKMSEKFAKYYSPLGNISTLSFRILERIFDQLELADLLTCRLVCSEWRRLVDCHRTFSSLCLSSDCCSTINWRLLGDQLARCQTRSLDLRKLSGAVSATAARAVHESLCSRSLTSVRLATLESATLARLLSLGRQLDLSWLEFTINCLVDSAEPAAPAGFDLVQCLQSLSRLQRLSVGATAGLRLDCLVASGAEFPLTRLALRNLAANSRPPPVLLPALARITVSGQSACLAAWVAAAAGRACRQLKLLGPRSTADLADLGLAWRETLASLTALESLTIGVDRLPLPAQLVDWLPAGLPSLILAIAAAAGCDQQQQRMHQQLTARLLAQQLSNRGTKLTVIGR</sequence>
<evidence type="ECO:0000256" key="1">
    <source>
        <dbReference type="SAM" id="MobiDB-lite"/>
    </source>
</evidence>
<dbReference type="SMART" id="SM00256">
    <property type="entry name" value="FBOX"/>
    <property type="match status" value="1"/>
</dbReference>
<feature type="domain" description="F-box" evidence="2">
    <location>
        <begin position="576"/>
        <end position="622"/>
    </location>
</feature>
<feature type="compositionally biased region" description="Basic and acidic residues" evidence="1">
    <location>
        <begin position="357"/>
        <end position="373"/>
    </location>
</feature>
<feature type="compositionally biased region" description="Polar residues" evidence="1">
    <location>
        <begin position="57"/>
        <end position="74"/>
    </location>
</feature>
<organism evidence="3 4">
    <name type="scientific">Macrostomum lignano</name>
    <dbReference type="NCBI Taxonomy" id="282301"/>
    <lineage>
        <taxon>Eukaryota</taxon>
        <taxon>Metazoa</taxon>
        <taxon>Spiralia</taxon>
        <taxon>Lophotrochozoa</taxon>
        <taxon>Platyhelminthes</taxon>
        <taxon>Rhabditophora</taxon>
        <taxon>Macrostomorpha</taxon>
        <taxon>Macrostomida</taxon>
        <taxon>Macrostomidae</taxon>
        <taxon>Macrostomum</taxon>
    </lineage>
</organism>
<dbReference type="Pfam" id="PF00646">
    <property type="entry name" value="F-box"/>
    <property type="match status" value="1"/>
</dbReference>
<evidence type="ECO:0000259" key="2">
    <source>
        <dbReference type="PROSITE" id="PS50181"/>
    </source>
</evidence>
<feature type="region of interest" description="Disordered" evidence="1">
    <location>
        <begin position="1"/>
        <end position="23"/>
    </location>
</feature>
<dbReference type="PROSITE" id="PS50181">
    <property type="entry name" value="FBOX"/>
    <property type="match status" value="1"/>
</dbReference>
<feature type="region of interest" description="Disordered" evidence="1">
    <location>
        <begin position="490"/>
        <end position="550"/>
    </location>
</feature>